<dbReference type="STRING" id="149040.A0A194XDJ3"/>
<name>A0A194XDJ3_MOLSC</name>
<evidence type="ECO:0000313" key="3">
    <source>
        <dbReference type="Proteomes" id="UP000070700"/>
    </source>
</evidence>
<feature type="compositionally biased region" description="Basic residues" evidence="1">
    <location>
        <begin position="465"/>
        <end position="474"/>
    </location>
</feature>
<feature type="compositionally biased region" description="Basic and acidic residues" evidence="1">
    <location>
        <begin position="272"/>
        <end position="293"/>
    </location>
</feature>
<evidence type="ECO:0000256" key="1">
    <source>
        <dbReference type="SAM" id="MobiDB-lite"/>
    </source>
</evidence>
<reference evidence="2 3" key="1">
    <citation type="submission" date="2015-10" db="EMBL/GenBank/DDBJ databases">
        <title>Full genome of DAOMC 229536 Phialocephala scopiformis, a fungal endophyte of spruce producing the potent anti-insectan compound rugulosin.</title>
        <authorList>
            <consortium name="DOE Joint Genome Institute"/>
            <person name="Walker A.K."/>
            <person name="Frasz S.L."/>
            <person name="Seifert K.A."/>
            <person name="Miller J.D."/>
            <person name="Mondo S.J."/>
            <person name="Labutti K."/>
            <person name="Lipzen A."/>
            <person name="Dockter R."/>
            <person name="Kennedy M."/>
            <person name="Grigoriev I.V."/>
            <person name="Spatafora J.W."/>
        </authorList>
    </citation>
    <scope>NUCLEOTIDE SEQUENCE [LARGE SCALE GENOMIC DNA]</scope>
    <source>
        <strain evidence="2 3">CBS 120377</strain>
    </source>
</reference>
<dbReference type="InParanoid" id="A0A194XDJ3"/>
<gene>
    <name evidence="2" type="ORF">LY89DRAFT_42537</name>
</gene>
<keyword evidence="3" id="KW-1185">Reference proteome</keyword>
<evidence type="ECO:0000313" key="2">
    <source>
        <dbReference type="EMBL" id="KUJ18224.1"/>
    </source>
</evidence>
<feature type="compositionally biased region" description="Polar residues" evidence="1">
    <location>
        <begin position="409"/>
        <end position="421"/>
    </location>
</feature>
<accession>A0A194XDJ3</accession>
<feature type="compositionally biased region" description="Basic and acidic residues" evidence="1">
    <location>
        <begin position="398"/>
        <end position="408"/>
    </location>
</feature>
<feature type="compositionally biased region" description="Polar residues" evidence="1">
    <location>
        <begin position="448"/>
        <end position="457"/>
    </location>
</feature>
<dbReference type="GeneID" id="28817159"/>
<proteinExistence type="predicted"/>
<feature type="compositionally biased region" description="Polar residues" evidence="1">
    <location>
        <begin position="380"/>
        <end position="389"/>
    </location>
</feature>
<dbReference type="KEGG" id="psco:LY89DRAFT_42537"/>
<feature type="compositionally biased region" description="Basic and acidic residues" evidence="1">
    <location>
        <begin position="475"/>
        <end position="488"/>
    </location>
</feature>
<feature type="compositionally biased region" description="Acidic residues" evidence="1">
    <location>
        <begin position="86"/>
        <end position="97"/>
    </location>
</feature>
<dbReference type="EMBL" id="KQ947413">
    <property type="protein sequence ID" value="KUJ18224.1"/>
    <property type="molecule type" value="Genomic_DNA"/>
</dbReference>
<feature type="compositionally biased region" description="Basic and acidic residues" evidence="1">
    <location>
        <begin position="332"/>
        <end position="344"/>
    </location>
</feature>
<sequence>MAPEPAVLKRKRSRPSDWWANGSIIASTPQRLPVPPPPPPAQDETELGPAKKRGRPSTGKLADRGIQDAPAAANRGRPAKKQRVEDVEDENGGDDELANDKPVKKTRSSATGEELRNIAGSSKDGQIGQRAKNKRGYKSTGEKERNTEDATEETSGPKRRGRPAAIQLQDQVVASETPLMGQNVPKRRGRPSASAVVEGAEEEDPVPVRNPARRGRLSNKEAETRAIAQESAQDEIEPKRRGRPPATEKIIEGVNDQEHAAQERPKKRGRRATIEEAVERPDEIPTRDLDGPKKRGRRPVEATNEGDAEEPVVPAASRRRTRRSDAQILEEDSTHLEKDHEPERGRRRSRRSEINIIDVELTAPRAPSEEERGRRRTRLSDAQSQQVPESSAMKKGRGKEQKASRRPETTTVEIESASSKLTKAPNKKTGRAAPSKPARQDLAKSKRSQPPTSSFNESADPKSSQARRKSSKRVSHPEPAARKRKEIENLESTPNKRRRLSKEIRQEEVISKPEEANMLYQRLQPMSRKVSRQVIDSKWEPLPSACVEQVSQFLQDVQRPVVVRLNEERKRIQASTALQMVSRRLTTKISKGLPFPQATRSRREDDFDFEKILDHNRALEAQLTPALHGNELLEAELAKERAWLDADKNVLADLEKNAKSEATTRKQAARKMHALLQSDESLLETEALRDDIGMEDKDQQSLALDLRVQDDENLQGLVKGLHGHVDTIRGNMKQVDGIAEAIVRSKAAVQATLLDRLSNTQYGEVILGSD</sequence>
<dbReference type="InterPro" id="IPR025212">
    <property type="entry name" value="CAD_CENP-Q"/>
</dbReference>
<protein>
    <submittedName>
        <fullName evidence="2">Uncharacterized protein</fullName>
    </submittedName>
</protein>
<feature type="compositionally biased region" description="Pro residues" evidence="1">
    <location>
        <begin position="32"/>
        <end position="41"/>
    </location>
</feature>
<dbReference type="Proteomes" id="UP000070700">
    <property type="component" value="Unassembled WGS sequence"/>
</dbReference>
<dbReference type="Pfam" id="PF13094">
    <property type="entry name" value="CENP-Q"/>
    <property type="match status" value="1"/>
</dbReference>
<dbReference type="AlphaFoldDB" id="A0A194XDJ3"/>
<dbReference type="RefSeq" id="XP_018072579.1">
    <property type="nucleotide sequence ID" value="XM_018207433.1"/>
</dbReference>
<feature type="region of interest" description="Disordered" evidence="1">
    <location>
        <begin position="1"/>
        <end position="505"/>
    </location>
</feature>
<organism evidence="2 3">
    <name type="scientific">Mollisia scopiformis</name>
    <name type="common">Conifer needle endophyte fungus</name>
    <name type="synonym">Phialocephala scopiformis</name>
    <dbReference type="NCBI Taxonomy" id="149040"/>
    <lineage>
        <taxon>Eukaryota</taxon>
        <taxon>Fungi</taxon>
        <taxon>Dikarya</taxon>
        <taxon>Ascomycota</taxon>
        <taxon>Pezizomycotina</taxon>
        <taxon>Leotiomycetes</taxon>
        <taxon>Helotiales</taxon>
        <taxon>Mollisiaceae</taxon>
        <taxon>Mollisia</taxon>
    </lineage>
</organism>
<dbReference type="OrthoDB" id="2420947at2759"/>